<evidence type="ECO:0000256" key="5">
    <source>
        <dbReference type="ARBA" id="ARBA00023110"/>
    </source>
</evidence>
<evidence type="ECO:0000256" key="2">
    <source>
        <dbReference type="ARBA" id="ARBA00004496"/>
    </source>
</evidence>
<dbReference type="AlphaFoldDB" id="A0AAX1N6F5"/>
<evidence type="ECO:0000259" key="12">
    <source>
        <dbReference type="PROSITE" id="PS50059"/>
    </source>
</evidence>
<dbReference type="Proteomes" id="UP000678679">
    <property type="component" value="Chromosome 1"/>
</dbReference>
<protein>
    <recommendedName>
        <fullName evidence="10">Peptidyl-prolyl cis-trans isomerase</fullName>
        <ecNumber evidence="10">5.2.1.8</ecNumber>
    </recommendedName>
</protein>
<feature type="region of interest" description="Disordered" evidence="11">
    <location>
        <begin position="160"/>
        <end position="179"/>
    </location>
</feature>
<evidence type="ECO:0000256" key="11">
    <source>
        <dbReference type="SAM" id="MobiDB-lite"/>
    </source>
</evidence>
<dbReference type="InterPro" id="IPR001179">
    <property type="entry name" value="PPIase_FKBP_dom"/>
</dbReference>
<evidence type="ECO:0000256" key="1">
    <source>
        <dbReference type="ARBA" id="ARBA00000971"/>
    </source>
</evidence>
<evidence type="ECO:0000256" key="9">
    <source>
        <dbReference type="PROSITE-ProRule" id="PRU00277"/>
    </source>
</evidence>
<proteinExistence type="inferred from homology"/>
<comment type="function">
    <text evidence="8">Also involved in hydrogenase metallocenter assembly, probably by participating in the nickel insertion step. This function in hydrogenase biosynthesis requires chaperone activity and the presence of the metal-binding domain, but not PPIase activity.</text>
</comment>
<evidence type="ECO:0000256" key="8">
    <source>
        <dbReference type="ARBA" id="ARBA00037071"/>
    </source>
</evidence>
<evidence type="ECO:0000313" key="14">
    <source>
        <dbReference type="Proteomes" id="UP000678679"/>
    </source>
</evidence>
<comment type="subcellular location">
    <subcellularLocation>
        <location evidence="2">Cytoplasm</location>
    </subcellularLocation>
</comment>
<name>A0AAX1N6F5_9BACT</name>
<feature type="domain" description="PPIase FKBP-type" evidence="12">
    <location>
        <begin position="6"/>
        <end position="82"/>
    </location>
</feature>
<evidence type="ECO:0000256" key="10">
    <source>
        <dbReference type="RuleBase" id="RU003915"/>
    </source>
</evidence>
<dbReference type="Pfam" id="PF00254">
    <property type="entry name" value="FKBP_C"/>
    <property type="match status" value="1"/>
</dbReference>
<keyword evidence="6" id="KW-0143">Chaperone</keyword>
<evidence type="ECO:0000256" key="3">
    <source>
        <dbReference type="ARBA" id="ARBA00006577"/>
    </source>
</evidence>
<organism evidence="13 14">
    <name type="scientific">Flammeovirga yaeyamensis</name>
    <dbReference type="NCBI Taxonomy" id="367791"/>
    <lineage>
        <taxon>Bacteria</taxon>
        <taxon>Pseudomonadati</taxon>
        <taxon>Bacteroidota</taxon>
        <taxon>Cytophagia</taxon>
        <taxon>Cytophagales</taxon>
        <taxon>Flammeovirgaceae</taxon>
        <taxon>Flammeovirga</taxon>
    </lineage>
</organism>
<accession>A0AAX1N6F5</accession>
<keyword evidence="5 9" id="KW-0697">Rotamase</keyword>
<evidence type="ECO:0000256" key="7">
    <source>
        <dbReference type="ARBA" id="ARBA00023235"/>
    </source>
</evidence>
<evidence type="ECO:0000256" key="4">
    <source>
        <dbReference type="ARBA" id="ARBA00022490"/>
    </source>
</evidence>
<dbReference type="InterPro" id="IPR046357">
    <property type="entry name" value="PPIase_dom_sf"/>
</dbReference>
<dbReference type="GO" id="GO:0005737">
    <property type="term" value="C:cytoplasm"/>
    <property type="evidence" value="ECO:0007669"/>
    <property type="project" value="UniProtKB-SubCell"/>
</dbReference>
<dbReference type="EMBL" id="CP076132">
    <property type="protein sequence ID" value="QWG03133.1"/>
    <property type="molecule type" value="Genomic_DNA"/>
</dbReference>
<dbReference type="RefSeq" id="WP_169664176.1">
    <property type="nucleotide sequence ID" value="NZ_CP076132.1"/>
</dbReference>
<evidence type="ECO:0000313" key="13">
    <source>
        <dbReference type="EMBL" id="QWG03133.1"/>
    </source>
</evidence>
<dbReference type="SUPFAM" id="SSF54534">
    <property type="entry name" value="FKBP-like"/>
    <property type="match status" value="1"/>
</dbReference>
<gene>
    <name evidence="13" type="ORF">KMW28_06015</name>
</gene>
<dbReference type="KEGG" id="fya:KMW28_06015"/>
<sequence>MKAIKDSVVKIAYNLYDENAEGTLLQEVKSDDAFEFLFGYKDVLPHFEEALKDQEKGFTFEFGINKDEAYGDFQPQAVIKIPKEVFNIEDKVDQEEILKVGNVLPMVGPDEMPMEGEVKEVHADHVVMDFNHPLAGKNLFFTGEILDIREATEEELAEAKQAEANMNDLGGLDLSDLPQ</sequence>
<keyword evidence="4" id="KW-0963">Cytoplasm</keyword>
<comment type="similarity">
    <text evidence="3 10">Belongs to the FKBP-type PPIase family.</text>
</comment>
<dbReference type="Gene3D" id="2.40.10.330">
    <property type="match status" value="1"/>
</dbReference>
<keyword evidence="7 9" id="KW-0413">Isomerase</keyword>
<evidence type="ECO:0000256" key="6">
    <source>
        <dbReference type="ARBA" id="ARBA00023186"/>
    </source>
</evidence>
<dbReference type="EC" id="5.2.1.8" evidence="10"/>
<dbReference type="InterPro" id="IPR048261">
    <property type="entry name" value="SlpA/SlyD-like_ins_sf"/>
</dbReference>
<comment type="catalytic activity">
    <reaction evidence="1 9 10">
        <text>[protein]-peptidylproline (omega=180) = [protein]-peptidylproline (omega=0)</text>
        <dbReference type="Rhea" id="RHEA:16237"/>
        <dbReference type="Rhea" id="RHEA-COMP:10747"/>
        <dbReference type="Rhea" id="RHEA-COMP:10748"/>
        <dbReference type="ChEBI" id="CHEBI:83833"/>
        <dbReference type="ChEBI" id="CHEBI:83834"/>
        <dbReference type="EC" id="5.2.1.8"/>
    </reaction>
</comment>
<dbReference type="GO" id="GO:0042026">
    <property type="term" value="P:protein refolding"/>
    <property type="evidence" value="ECO:0007669"/>
    <property type="project" value="UniProtKB-ARBA"/>
</dbReference>
<dbReference type="GO" id="GO:0003755">
    <property type="term" value="F:peptidyl-prolyl cis-trans isomerase activity"/>
    <property type="evidence" value="ECO:0007669"/>
    <property type="project" value="UniProtKB-UniRule"/>
</dbReference>
<dbReference type="Gene3D" id="3.10.50.40">
    <property type="match status" value="1"/>
</dbReference>
<keyword evidence="14" id="KW-1185">Reference proteome</keyword>
<dbReference type="PANTHER" id="PTHR47861:SF3">
    <property type="entry name" value="FKBP-TYPE PEPTIDYL-PROLYL CIS-TRANS ISOMERASE SLYD"/>
    <property type="match status" value="1"/>
</dbReference>
<dbReference type="PROSITE" id="PS50059">
    <property type="entry name" value="FKBP_PPIASE"/>
    <property type="match status" value="1"/>
</dbReference>
<dbReference type="PANTHER" id="PTHR47861">
    <property type="entry name" value="FKBP-TYPE PEPTIDYL-PROLYL CIS-TRANS ISOMERASE SLYD"/>
    <property type="match status" value="1"/>
</dbReference>
<reference evidence="13 14" key="1">
    <citation type="submission" date="2021-05" db="EMBL/GenBank/DDBJ databases">
        <title>Comparative genomic studies on the polysaccharide-degrading batcterial strains of the Flammeovirga genus.</title>
        <authorList>
            <person name="Zewei F."/>
            <person name="Zheng Z."/>
            <person name="Yu L."/>
            <person name="Ruyue G."/>
            <person name="Yanhong M."/>
            <person name="Yuanyuan C."/>
            <person name="Jingyan G."/>
            <person name="Wenjun H."/>
        </authorList>
    </citation>
    <scope>NUCLEOTIDE SEQUENCE [LARGE SCALE GENOMIC DNA]</scope>
    <source>
        <strain evidence="13 14">NBRC:100898</strain>
    </source>
</reference>